<dbReference type="Proteomes" id="UP000655420">
    <property type="component" value="Unassembled WGS sequence"/>
</dbReference>
<dbReference type="GO" id="GO:0032259">
    <property type="term" value="P:methylation"/>
    <property type="evidence" value="ECO:0007669"/>
    <property type="project" value="UniProtKB-KW"/>
</dbReference>
<dbReference type="Pfam" id="PF08242">
    <property type="entry name" value="Methyltransf_12"/>
    <property type="match status" value="1"/>
</dbReference>
<organism evidence="3 4">
    <name type="scientific">Thermohalobaculum xanthum</name>
    <dbReference type="NCBI Taxonomy" id="2753746"/>
    <lineage>
        <taxon>Bacteria</taxon>
        <taxon>Pseudomonadati</taxon>
        <taxon>Pseudomonadota</taxon>
        <taxon>Alphaproteobacteria</taxon>
        <taxon>Rhodobacterales</taxon>
        <taxon>Paracoccaceae</taxon>
        <taxon>Thermohalobaculum</taxon>
    </lineage>
</organism>
<evidence type="ECO:0000313" key="4">
    <source>
        <dbReference type="Proteomes" id="UP000655420"/>
    </source>
</evidence>
<accession>A0A8J7M5X3</accession>
<dbReference type="GO" id="GO:0008168">
    <property type="term" value="F:methyltransferase activity"/>
    <property type="evidence" value="ECO:0007669"/>
    <property type="project" value="UniProtKB-KW"/>
</dbReference>
<dbReference type="AlphaFoldDB" id="A0A8J7M5X3"/>
<sequence length="406" mass="43644">MDVVRRQYETYPYPERDPADESTRLIEGSPSHPVEIDHFLFGGSRDWSRPFRALVAGGGTGDGLIMLAQKLADIGCPAEIVYLDMSQASREVAEARAAARGLGSIRFLTGDLLTAPDHGPFDYIDCCGVLHHLPDPDAGFRALADALAPEGGVGLMVYAPLGRTGVYPLQSAFGALFEGDAPAEKVALAKVALDRLPPTNWLGRNPFVGDHKQSDAGLYDLLLHGRDRAYRVNELTDALDRAGLGLVSLVEPARYDPLRYLPDTPQMRERVARLSGPQAAAVAENLAGNIKTHVAYATRAGREGQAMARPQRAGAVPRLAGVAAQALAAHVAKTGELRLTLDGLEFRQPIPKEAARLIAGIDGRRSLRAIAEGAGIDWLAFASAWMPVHRALAGFNLLHYSEGARR</sequence>
<dbReference type="RefSeq" id="WP_200608427.1">
    <property type="nucleotide sequence ID" value="NZ_JAEHHL010000002.1"/>
</dbReference>
<keyword evidence="3" id="KW-0808">Transferase</keyword>
<feature type="domain" description="Methyltransferase type 12" evidence="2">
    <location>
        <begin position="56"/>
        <end position="152"/>
    </location>
</feature>
<dbReference type="CDD" id="cd02440">
    <property type="entry name" value="AdoMet_MTases"/>
    <property type="match status" value="1"/>
</dbReference>
<keyword evidence="4" id="KW-1185">Reference proteome</keyword>
<comment type="caution">
    <text evidence="3">The sequence shown here is derived from an EMBL/GenBank/DDBJ whole genome shotgun (WGS) entry which is preliminary data.</text>
</comment>
<evidence type="ECO:0000259" key="2">
    <source>
        <dbReference type="Pfam" id="PF08242"/>
    </source>
</evidence>
<protein>
    <submittedName>
        <fullName evidence="3">Class I SAM-dependent methyltransferase</fullName>
    </submittedName>
</protein>
<dbReference type="Gene3D" id="3.40.50.150">
    <property type="entry name" value="Vaccinia Virus protein VP39"/>
    <property type="match status" value="1"/>
</dbReference>
<evidence type="ECO:0000256" key="1">
    <source>
        <dbReference type="SAM" id="MobiDB-lite"/>
    </source>
</evidence>
<gene>
    <name evidence="3" type="ORF">H0I76_06340</name>
</gene>
<proteinExistence type="predicted"/>
<keyword evidence="3" id="KW-0489">Methyltransferase</keyword>
<reference evidence="3" key="1">
    <citation type="submission" date="2020-12" db="EMBL/GenBank/DDBJ databases">
        <title>Bacterial taxonomy.</title>
        <authorList>
            <person name="Pan X."/>
        </authorList>
    </citation>
    <scope>NUCLEOTIDE SEQUENCE</scope>
    <source>
        <strain evidence="3">M0105</strain>
    </source>
</reference>
<name>A0A8J7M5X3_9RHOB</name>
<feature type="compositionally biased region" description="Basic and acidic residues" evidence="1">
    <location>
        <begin position="1"/>
        <end position="24"/>
    </location>
</feature>
<dbReference type="InterPro" id="IPR029063">
    <property type="entry name" value="SAM-dependent_MTases_sf"/>
</dbReference>
<feature type="region of interest" description="Disordered" evidence="1">
    <location>
        <begin position="1"/>
        <end position="28"/>
    </location>
</feature>
<evidence type="ECO:0000313" key="3">
    <source>
        <dbReference type="EMBL" id="MBK0398800.1"/>
    </source>
</evidence>
<dbReference type="InterPro" id="IPR013217">
    <property type="entry name" value="Methyltransf_12"/>
</dbReference>
<dbReference type="SUPFAM" id="SSF53335">
    <property type="entry name" value="S-adenosyl-L-methionine-dependent methyltransferases"/>
    <property type="match status" value="1"/>
</dbReference>
<dbReference type="EMBL" id="JAEHHL010000002">
    <property type="protein sequence ID" value="MBK0398800.1"/>
    <property type="molecule type" value="Genomic_DNA"/>
</dbReference>